<organism evidence="1 2">
    <name type="scientific">Galemys pyrenaicus</name>
    <name type="common">Iberian desman</name>
    <name type="synonym">Pyrenean desman</name>
    <dbReference type="NCBI Taxonomy" id="202257"/>
    <lineage>
        <taxon>Eukaryota</taxon>
        <taxon>Metazoa</taxon>
        <taxon>Chordata</taxon>
        <taxon>Craniata</taxon>
        <taxon>Vertebrata</taxon>
        <taxon>Euteleostomi</taxon>
        <taxon>Mammalia</taxon>
        <taxon>Eutheria</taxon>
        <taxon>Laurasiatheria</taxon>
        <taxon>Eulipotyphla</taxon>
        <taxon>Talpidae</taxon>
        <taxon>Galemys</taxon>
    </lineage>
</organism>
<accession>A0A8J6ASY9</accession>
<protein>
    <submittedName>
        <fullName evidence="1">Uncharacterized protein</fullName>
    </submittedName>
</protein>
<dbReference type="AlphaFoldDB" id="A0A8J6ASY9"/>
<gene>
    <name evidence="1" type="ORF">J0S82_012737</name>
</gene>
<reference evidence="1" key="1">
    <citation type="journal article" date="2021" name="Evol. Appl.">
        <title>The genome of the Pyrenean desman and the effects of bottlenecks and inbreeding on the genomic landscape of an endangered species.</title>
        <authorList>
            <person name="Escoda L."/>
            <person name="Castresana J."/>
        </authorList>
    </citation>
    <scope>NUCLEOTIDE SEQUENCE</scope>
    <source>
        <strain evidence="1">IBE-C5619</strain>
    </source>
</reference>
<proteinExistence type="predicted"/>
<evidence type="ECO:0000313" key="2">
    <source>
        <dbReference type="Proteomes" id="UP000700334"/>
    </source>
</evidence>
<evidence type="ECO:0000313" key="1">
    <source>
        <dbReference type="EMBL" id="KAG8523152.1"/>
    </source>
</evidence>
<feature type="non-terminal residue" evidence="1">
    <location>
        <position position="1"/>
    </location>
</feature>
<feature type="non-terminal residue" evidence="1">
    <location>
        <position position="107"/>
    </location>
</feature>
<name>A0A8J6ASY9_GALPY</name>
<sequence length="107" mass="12158">DYYLPSTSCISNLLIANLLTTVPLHKDLDNIREKTMMMIDTSNGPSDTWNKFCHGPKLLGYSLRQDNEEKSVATLRINSLMQYPIETKKQLLMATYLVVTDGMSMLL</sequence>
<comment type="caution">
    <text evidence="1">The sequence shown here is derived from an EMBL/GenBank/DDBJ whole genome shotgun (WGS) entry which is preliminary data.</text>
</comment>
<dbReference type="OrthoDB" id="337660at2759"/>
<dbReference type="EMBL" id="JAGFMF010011418">
    <property type="protein sequence ID" value="KAG8523152.1"/>
    <property type="molecule type" value="Genomic_DNA"/>
</dbReference>
<dbReference type="Proteomes" id="UP000700334">
    <property type="component" value="Unassembled WGS sequence"/>
</dbReference>
<keyword evidence="2" id="KW-1185">Reference proteome</keyword>